<comment type="catalytic activity">
    <reaction evidence="3">
        <text>Mo-molybdopterin + GTP + H(+) = Mo-molybdopterin guanine dinucleotide + diphosphate</text>
        <dbReference type="Rhea" id="RHEA:34243"/>
        <dbReference type="ChEBI" id="CHEBI:15378"/>
        <dbReference type="ChEBI" id="CHEBI:33019"/>
        <dbReference type="ChEBI" id="CHEBI:37565"/>
        <dbReference type="ChEBI" id="CHEBI:71302"/>
        <dbReference type="ChEBI" id="CHEBI:71310"/>
        <dbReference type="EC" id="2.7.7.77"/>
    </reaction>
</comment>
<dbReference type="InterPro" id="IPR004435">
    <property type="entry name" value="MobB_dom"/>
</dbReference>
<feature type="region of interest" description="Disordered" evidence="4">
    <location>
        <begin position="435"/>
        <end position="484"/>
    </location>
</feature>
<sequence>MISNTSIIPSPAVSVVGRHNSGKTTLVEAVIARLVADGLDIGSVKHHGHVGFDIDIPGKDSYRHRAAGASETVISAPGQVACIKTISGEAECSQLVKSMPGHDLVIVEGYRKSGLPSIEVMRAANTADTNVAQIFLKAAQSGQPLTTDFIQAARASHTPAPDPGAPVDAGKIPQASTVAVVSDIPSAHEAAGIYGIPAFNLNDVDGLCAFLRERYARPRISVVLQAGGESRRMGHSKALVSFEGRPLIMRLIERVAPAADEIIVTTNEAKKLAFLQQEYPQLSLRLETDRLDYRGALPGMLTALSAAHNEQVAIIACDMVFASPRLIVAESQEMQRTGADVVVPVNRNGFEPFHALYRRSSCLPQIEVRLKQGESRAQAIFPFVSLCEFPQAKVLETEPGGRCFINVNTPDDLDFAERLAEKDTLWKPALQPAEHNRPSCAVKKSSQQAVSQLKEDAQRAASQSAVDQSSFSQTNQDSQIEECR</sequence>
<dbReference type="SUPFAM" id="SSF52540">
    <property type="entry name" value="P-loop containing nucleoside triphosphate hydrolases"/>
    <property type="match status" value="1"/>
</dbReference>
<keyword evidence="3" id="KW-0963">Cytoplasm</keyword>
<dbReference type="eggNOG" id="COG0746">
    <property type="taxonomic scope" value="Bacteria"/>
</dbReference>
<gene>
    <name evidence="3" type="primary">mobA</name>
    <name evidence="7" type="ordered locus">Ccur_13350</name>
</gene>
<dbReference type="InterPro" id="IPR025877">
    <property type="entry name" value="MobA-like_NTP_Trfase"/>
</dbReference>
<dbReference type="HAMAP" id="MF_00316">
    <property type="entry name" value="MobA"/>
    <property type="match status" value="1"/>
</dbReference>
<keyword evidence="3" id="KW-0460">Magnesium</keyword>
<keyword evidence="1 3" id="KW-0342">GTP-binding</keyword>
<dbReference type="Pfam" id="PF03205">
    <property type="entry name" value="MobB"/>
    <property type="match status" value="1"/>
</dbReference>
<comment type="similarity">
    <text evidence="3">Belongs to the MobA family.</text>
</comment>
<dbReference type="GO" id="GO:0005525">
    <property type="term" value="F:GTP binding"/>
    <property type="evidence" value="ECO:0007669"/>
    <property type="project" value="UniProtKB-UniRule"/>
</dbReference>
<keyword evidence="2 3" id="KW-0501">Molybdenum cofactor biosynthesis</keyword>
<dbReference type="InterPro" id="IPR052539">
    <property type="entry name" value="MGD_biosynthesis_adapter"/>
</dbReference>
<dbReference type="GO" id="GO:0046872">
    <property type="term" value="F:metal ion binding"/>
    <property type="evidence" value="ECO:0007669"/>
    <property type="project" value="UniProtKB-KW"/>
</dbReference>
<dbReference type="InterPro" id="IPR029044">
    <property type="entry name" value="Nucleotide-diphossugar_trans"/>
</dbReference>
<keyword evidence="3" id="KW-0479">Metal-binding</keyword>
<dbReference type="SUPFAM" id="SSF53448">
    <property type="entry name" value="Nucleotide-diphospho-sugar transferases"/>
    <property type="match status" value="1"/>
</dbReference>
<proteinExistence type="inferred from homology"/>
<evidence type="ECO:0000256" key="2">
    <source>
        <dbReference type="ARBA" id="ARBA00023150"/>
    </source>
</evidence>
<dbReference type="NCBIfam" id="TIGR00176">
    <property type="entry name" value="mobB"/>
    <property type="match status" value="1"/>
</dbReference>
<dbReference type="STRING" id="469378.Ccur_13350"/>
<dbReference type="Pfam" id="PF12804">
    <property type="entry name" value="NTP_transf_3"/>
    <property type="match status" value="1"/>
</dbReference>
<evidence type="ECO:0000313" key="7">
    <source>
        <dbReference type="EMBL" id="ACU95012.1"/>
    </source>
</evidence>
<dbReference type="EC" id="2.7.7.77" evidence="3"/>
<feature type="binding site" evidence="3">
    <location>
        <position position="318"/>
    </location>
    <ligand>
        <name>GTP</name>
        <dbReference type="ChEBI" id="CHEBI:37565"/>
    </ligand>
</feature>
<dbReference type="PANTHER" id="PTHR40072">
    <property type="entry name" value="MOLYBDOPTERIN-GUANINE DINUCLEOTIDE BIOSYNTHESIS ADAPTER PROTEIN-RELATED"/>
    <property type="match status" value="1"/>
</dbReference>
<feature type="binding site" evidence="3">
    <location>
        <position position="289"/>
    </location>
    <ligand>
        <name>GTP</name>
        <dbReference type="ChEBI" id="CHEBI:37565"/>
    </ligand>
</feature>
<keyword evidence="8" id="KW-1185">Reference proteome</keyword>
<organism evidence="7 8">
    <name type="scientific">Cryptobacterium curtum (strain ATCC 700683 / DSM 15641 / CCUG 43107 / 12-3)</name>
    <dbReference type="NCBI Taxonomy" id="469378"/>
    <lineage>
        <taxon>Bacteria</taxon>
        <taxon>Bacillati</taxon>
        <taxon>Actinomycetota</taxon>
        <taxon>Coriobacteriia</taxon>
        <taxon>Eggerthellales</taxon>
        <taxon>Eggerthellaceae</taxon>
        <taxon>Cryptobacterium</taxon>
    </lineage>
</organism>
<accession>C7ML65</accession>
<evidence type="ECO:0000313" key="8">
    <source>
        <dbReference type="Proteomes" id="UP000000954"/>
    </source>
</evidence>
<dbReference type="CDD" id="cd03116">
    <property type="entry name" value="MobB"/>
    <property type="match status" value="1"/>
</dbReference>
<dbReference type="GO" id="GO:0006777">
    <property type="term" value="P:Mo-molybdopterin cofactor biosynthetic process"/>
    <property type="evidence" value="ECO:0007669"/>
    <property type="project" value="UniProtKB-KW"/>
</dbReference>
<feature type="domain" description="MobA-like NTP transferase" evidence="6">
    <location>
        <begin position="223"/>
        <end position="379"/>
    </location>
</feature>
<evidence type="ECO:0000256" key="1">
    <source>
        <dbReference type="ARBA" id="ARBA00023134"/>
    </source>
</evidence>
<dbReference type="InterPro" id="IPR013482">
    <property type="entry name" value="Molybde_CF_guanTrfase"/>
</dbReference>
<protein>
    <recommendedName>
        <fullName evidence="3">Probable molybdenum cofactor guanylyltransferase</fullName>
        <shortName evidence="3">MoCo guanylyltransferase</shortName>
        <ecNumber evidence="3">2.7.7.77</ecNumber>
    </recommendedName>
    <alternativeName>
        <fullName evidence="3">GTP:molybdopterin guanylyltransferase</fullName>
    </alternativeName>
    <alternativeName>
        <fullName evidence="3">Mo-MPT guanylyltransferase</fullName>
    </alternativeName>
    <alternativeName>
        <fullName evidence="3">Molybdopterin guanylyltransferase</fullName>
    </alternativeName>
    <alternativeName>
        <fullName evidence="3">Molybdopterin-guanine dinucleotide synthase</fullName>
        <shortName evidence="3">MGD synthase</shortName>
    </alternativeName>
</protein>
<dbReference type="CDD" id="cd02503">
    <property type="entry name" value="MobA"/>
    <property type="match status" value="1"/>
</dbReference>
<dbReference type="RefSeq" id="WP_015778875.1">
    <property type="nucleotide sequence ID" value="NC_013170.1"/>
</dbReference>
<comment type="cofactor">
    <cofactor evidence="3">
        <name>Mg(2+)</name>
        <dbReference type="ChEBI" id="CHEBI:18420"/>
    </cofactor>
</comment>
<dbReference type="GO" id="GO:0061603">
    <property type="term" value="F:molybdenum cofactor guanylyltransferase activity"/>
    <property type="evidence" value="ECO:0007669"/>
    <property type="project" value="UniProtKB-EC"/>
</dbReference>
<dbReference type="PANTHER" id="PTHR40072:SF1">
    <property type="entry name" value="MOLYBDOPTERIN-GUANINE DINUCLEOTIDE BIOSYNTHESIS ADAPTER PROTEIN"/>
    <property type="match status" value="1"/>
</dbReference>
<dbReference type="AlphaFoldDB" id="C7ML65"/>
<keyword evidence="3" id="KW-0808">Transferase</keyword>
<comment type="caution">
    <text evidence="3">Lacks conserved residue(s) required for the propagation of feature annotation.</text>
</comment>
<evidence type="ECO:0000259" key="5">
    <source>
        <dbReference type="Pfam" id="PF03205"/>
    </source>
</evidence>
<dbReference type="Gene3D" id="3.40.50.300">
    <property type="entry name" value="P-loop containing nucleotide triphosphate hydrolases"/>
    <property type="match status" value="1"/>
</dbReference>
<dbReference type="Gene3D" id="3.90.550.10">
    <property type="entry name" value="Spore Coat Polysaccharide Biosynthesis Protein SpsA, Chain A"/>
    <property type="match status" value="1"/>
</dbReference>
<feature type="domain" description="Molybdopterin-guanine dinucleotide biosynthesis protein B (MobB)" evidence="5">
    <location>
        <begin position="13"/>
        <end position="129"/>
    </location>
</feature>
<evidence type="ECO:0000259" key="6">
    <source>
        <dbReference type="Pfam" id="PF12804"/>
    </source>
</evidence>
<comment type="subcellular location">
    <subcellularLocation>
        <location evidence="3">Cytoplasm</location>
    </subcellularLocation>
</comment>
<reference evidence="7 8" key="1">
    <citation type="journal article" date="2009" name="Stand. Genomic Sci.">
        <title>Complete genome sequence of Cryptobacterium curtum type strain (12-3).</title>
        <authorList>
            <person name="Mavrommatis K."/>
            <person name="Pukall R."/>
            <person name="Rohde C."/>
            <person name="Chen F."/>
            <person name="Sims D."/>
            <person name="Brettin T."/>
            <person name="Kuske C."/>
            <person name="Detter J.C."/>
            <person name="Han C."/>
            <person name="Lapidus A."/>
            <person name="Copeland A."/>
            <person name="Glavina Del Rio T."/>
            <person name="Nolan M."/>
            <person name="Lucas S."/>
            <person name="Tice H."/>
            <person name="Cheng J.F."/>
            <person name="Bruce D."/>
            <person name="Goodwin L."/>
            <person name="Pitluck S."/>
            <person name="Ovchinnikova G."/>
            <person name="Pati A."/>
            <person name="Ivanova N."/>
            <person name="Chen A."/>
            <person name="Palaniappan K."/>
            <person name="Chain P."/>
            <person name="D'haeseleer P."/>
            <person name="Goker M."/>
            <person name="Bristow J."/>
            <person name="Eisen J.A."/>
            <person name="Markowitz V."/>
            <person name="Hugenholtz P."/>
            <person name="Rohde M."/>
            <person name="Klenk H.P."/>
            <person name="Kyrpides N.C."/>
        </authorList>
    </citation>
    <scope>NUCLEOTIDE SEQUENCE [LARGE SCALE GENOMIC DNA]</scope>
    <source>
        <strain evidence="8">ATCC 700683 / DSM 15641 / 12-3</strain>
    </source>
</reference>
<dbReference type="Proteomes" id="UP000000954">
    <property type="component" value="Chromosome"/>
</dbReference>
<dbReference type="GO" id="GO:0005737">
    <property type="term" value="C:cytoplasm"/>
    <property type="evidence" value="ECO:0007669"/>
    <property type="project" value="UniProtKB-SubCell"/>
</dbReference>
<feature type="compositionally biased region" description="Polar residues" evidence="4">
    <location>
        <begin position="460"/>
        <end position="478"/>
    </location>
</feature>
<dbReference type="KEGG" id="ccu:Ccur_13350"/>
<feature type="binding site" evidence="3">
    <location>
        <position position="318"/>
    </location>
    <ligand>
        <name>Mg(2+)</name>
        <dbReference type="ChEBI" id="CHEBI:18420"/>
    </ligand>
</feature>
<comment type="domain">
    <text evidence="3">The N-terminal domain determines nucleotide recognition and specific binding, while the C-terminal domain determines the specific binding to the target protein.</text>
</comment>
<dbReference type="InterPro" id="IPR027417">
    <property type="entry name" value="P-loop_NTPase"/>
</dbReference>
<name>C7ML65_CRYCD</name>
<dbReference type="EMBL" id="CP001682">
    <property type="protein sequence ID" value="ACU95012.1"/>
    <property type="molecule type" value="Genomic_DNA"/>
</dbReference>
<evidence type="ECO:0000256" key="4">
    <source>
        <dbReference type="SAM" id="MobiDB-lite"/>
    </source>
</evidence>
<comment type="function">
    <text evidence="3">Transfers a GMP moiety from GTP to Mo-molybdopterin (Mo-MPT) cofactor (Moco or molybdenum cofactor) to form Mo-molybdopterin guanine dinucleotide (Mo-MGD) cofactor.</text>
</comment>
<dbReference type="HOGENOM" id="CLU_677747_0_0_11"/>
<keyword evidence="3" id="KW-0547">Nucleotide-binding</keyword>
<dbReference type="eggNOG" id="COG1763">
    <property type="taxonomic scope" value="Bacteria"/>
</dbReference>
<evidence type="ECO:0000256" key="3">
    <source>
        <dbReference type="HAMAP-Rule" id="MF_00316"/>
    </source>
</evidence>
<feature type="binding site" evidence="3">
    <location>
        <position position="237"/>
    </location>
    <ligand>
        <name>GTP</name>
        <dbReference type="ChEBI" id="CHEBI:37565"/>
    </ligand>
</feature>